<evidence type="ECO:0000256" key="5">
    <source>
        <dbReference type="ARBA" id="ARBA00023254"/>
    </source>
</evidence>
<evidence type="ECO:0000313" key="8">
    <source>
        <dbReference type="EMBL" id="ELU16442.1"/>
    </source>
</evidence>
<evidence type="ECO:0000313" key="9">
    <source>
        <dbReference type="EnsemblMetazoa" id="CapteP138628"/>
    </source>
</evidence>
<dbReference type="OMA" id="GCFHALE"/>
<keyword evidence="3" id="KW-0158">Chromosome</keyword>
<dbReference type="InterPro" id="IPR051294">
    <property type="entry name" value="HORMA_MeioticProgression"/>
</dbReference>
<organism evidence="8">
    <name type="scientific">Capitella teleta</name>
    <name type="common">Polychaete worm</name>
    <dbReference type="NCBI Taxonomy" id="283909"/>
    <lineage>
        <taxon>Eukaryota</taxon>
        <taxon>Metazoa</taxon>
        <taxon>Spiralia</taxon>
        <taxon>Lophotrochozoa</taxon>
        <taxon>Annelida</taxon>
        <taxon>Polychaeta</taxon>
        <taxon>Sedentaria</taxon>
        <taxon>Scolecida</taxon>
        <taxon>Capitellidae</taxon>
        <taxon>Capitella</taxon>
    </lineage>
</organism>
<dbReference type="PROSITE" id="PS50815">
    <property type="entry name" value="HORMA"/>
    <property type="match status" value="1"/>
</dbReference>
<dbReference type="OrthoDB" id="1928087at2759"/>
<protein>
    <recommendedName>
        <fullName evidence="7">HORMA domain-containing protein</fullName>
    </recommendedName>
</protein>
<dbReference type="STRING" id="283909.R7VCY9"/>
<dbReference type="Proteomes" id="UP000014760">
    <property type="component" value="Unassembled WGS sequence"/>
</dbReference>
<evidence type="ECO:0000256" key="3">
    <source>
        <dbReference type="ARBA" id="ARBA00022454"/>
    </source>
</evidence>
<proteinExistence type="predicted"/>
<sequence length="252" mass="28644">IFPPEQINQTQSALFVKKLLAVAVSNIAYIRAIFPEHAFGDRSLEDLSLKILRADSTCGGATTVVKWMKGCFDAIDKKYVSQFNPKITIIRLFLAVRFPKCLEHLIESYTFKFSYTENGGIDIFRNQKKISSASNECETKKATMRLLRTVVVLTHSLESLPQHVMMSMKLYYYDEVTPDDYQPPGFQPADSEGFHFDDETMNIKLGDVSTVSDGFKMIFFSQAFTLVIFAAFSYVSIVIDEALLDISYWPDE</sequence>
<dbReference type="HOGENOM" id="CLU_058638_2_1_1"/>
<dbReference type="EMBL" id="AMQN01000629">
    <property type="status" value="NOT_ANNOTATED_CDS"/>
    <property type="molecule type" value="Genomic_DNA"/>
</dbReference>
<dbReference type="InterPro" id="IPR036570">
    <property type="entry name" value="HORMA_dom_sf"/>
</dbReference>
<feature type="domain" description="HORMA" evidence="7">
    <location>
        <begin position="10"/>
        <end position="219"/>
    </location>
</feature>
<name>R7VCY9_CAPTE</name>
<keyword evidence="10" id="KW-1185">Reference proteome</keyword>
<dbReference type="InterPro" id="IPR003511">
    <property type="entry name" value="HORMA_dom"/>
</dbReference>
<evidence type="ECO:0000256" key="4">
    <source>
        <dbReference type="ARBA" id="ARBA00023242"/>
    </source>
</evidence>
<keyword evidence="6" id="KW-0472">Membrane</keyword>
<keyword evidence="6" id="KW-1133">Transmembrane helix</keyword>
<dbReference type="PANTHER" id="PTHR48225">
    <property type="entry name" value="HORMA DOMAIN-CONTAINING PROTEIN 1"/>
    <property type="match status" value="1"/>
</dbReference>
<dbReference type="Pfam" id="PF02301">
    <property type="entry name" value="HORMA"/>
    <property type="match status" value="1"/>
</dbReference>
<dbReference type="GO" id="GO:0005694">
    <property type="term" value="C:chromosome"/>
    <property type="evidence" value="ECO:0007669"/>
    <property type="project" value="UniProtKB-SubCell"/>
</dbReference>
<evidence type="ECO:0000313" key="10">
    <source>
        <dbReference type="Proteomes" id="UP000014760"/>
    </source>
</evidence>
<evidence type="ECO:0000256" key="6">
    <source>
        <dbReference type="SAM" id="Phobius"/>
    </source>
</evidence>
<reference evidence="8 10" key="2">
    <citation type="journal article" date="2013" name="Nature">
        <title>Insights into bilaterian evolution from three spiralian genomes.</title>
        <authorList>
            <person name="Simakov O."/>
            <person name="Marletaz F."/>
            <person name="Cho S.J."/>
            <person name="Edsinger-Gonzales E."/>
            <person name="Havlak P."/>
            <person name="Hellsten U."/>
            <person name="Kuo D.H."/>
            <person name="Larsson T."/>
            <person name="Lv J."/>
            <person name="Arendt D."/>
            <person name="Savage R."/>
            <person name="Osoegawa K."/>
            <person name="de Jong P."/>
            <person name="Grimwood J."/>
            <person name="Chapman J.A."/>
            <person name="Shapiro H."/>
            <person name="Aerts A."/>
            <person name="Otillar R.P."/>
            <person name="Terry A.Y."/>
            <person name="Boore J.L."/>
            <person name="Grigoriev I.V."/>
            <person name="Lindberg D.R."/>
            <person name="Seaver E.C."/>
            <person name="Weisblat D.A."/>
            <person name="Putnam N.H."/>
            <person name="Rokhsar D.S."/>
        </authorList>
    </citation>
    <scope>NUCLEOTIDE SEQUENCE</scope>
    <source>
        <strain evidence="8 10">I ESC-2004</strain>
    </source>
</reference>
<gene>
    <name evidence="8" type="ORF">CAPTEDRAFT_138628</name>
</gene>
<dbReference type="GO" id="GO:0051321">
    <property type="term" value="P:meiotic cell cycle"/>
    <property type="evidence" value="ECO:0007669"/>
    <property type="project" value="UniProtKB-KW"/>
</dbReference>
<dbReference type="SUPFAM" id="SSF56019">
    <property type="entry name" value="The spindle assembly checkpoint protein mad2"/>
    <property type="match status" value="1"/>
</dbReference>
<reference evidence="9" key="3">
    <citation type="submission" date="2015-06" db="UniProtKB">
        <authorList>
            <consortium name="EnsemblMetazoa"/>
        </authorList>
    </citation>
    <scope>IDENTIFICATION</scope>
</reference>
<feature type="transmembrane region" description="Helical" evidence="6">
    <location>
        <begin position="218"/>
        <end position="239"/>
    </location>
</feature>
<keyword evidence="5" id="KW-0469">Meiosis</keyword>
<accession>R7VCY9</accession>
<dbReference type="PANTHER" id="PTHR48225:SF7">
    <property type="entry name" value="MEIOSIS-SPECIFIC PROTEIN HOP1"/>
    <property type="match status" value="1"/>
</dbReference>
<dbReference type="GO" id="GO:0005634">
    <property type="term" value="C:nucleus"/>
    <property type="evidence" value="ECO:0007669"/>
    <property type="project" value="UniProtKB-SubCell"/>
</dbReference>
<feature type="non-terminal residue" evidence="8">
    <location>
        <position position="1"/>
    </location>
</feature>
<dbReference type="EnsemblMetazoa" id="CapteT138628">
    <property type="protein sequence ID" value="CapteP138628"/>
    <property type="gene ID" value="CapteG138628"/>
</dbReference>
<dbReference type="EMBL" id="KB293180">
    <property type="protein sequence ID" value="ELU16442.1"/>
    <property type="molecule type" value="Genomic_DNA"/>
</dbReference>
<reference evidence="10" key="1">
    <citation type="submission" date="2012-12" db="EMBL/GenBank/DDBJ databases">
        <authorList>
            <person name="Hellsten U."/>
            <person name="Grimwood J."/>
            <person name="Chapman J.A."/>
            <person name="Shapiro H."/>
            <person name="Aerts A."/>
            <person name="Otillar R.P."/>
            <person name="Terry A.Y."/>
            <person name="Boore J.L."/>
            <person name="Simakov O."/>
            <person name="Marletaz F."/>
            <person name="Cho S.-J."/>
            <person name="Edsinger-Gonzales E."/>
            <person name="Havlak P."/>
            <person name="Kuo D.-H."/>
            <person name="Larsson T."/>
            <person name="Lv J."/>
            <person name="Arendt D."/>
            <person name="Savage R."/>
            <person name="Osoegawa K."/>
            <person name="de Jong P."/>
            <person name="Lindberg D.R."/>
            <person name="Seaver E.C."/>
            <person name="Weisblat D.A."/>
            <person name="Putnam N.H."/>
            <person name="Grigoriev I.V."/>
            <person name="Rokhsar D.S."/>
        </authorList>
    </citation>
    <scope>NUCLEOTIDE SEQUENCE</scope>
    <source>
        <strain evidence="10">I ESC-2004</strain>
    </source>
</reference>
<keyword evidence="4" id="KW-0539">Nucleus</keyword>
<comment type="subcellular location">
    <subcellularLocation>
        <location evidence="2">Chromosome</location>
    </subcellularLocation>
    <subcellularLocation>
        <location evidence="1">Nucleus</location>
    </subcellularLocation>
</comment>
<evidence type="ECO:0000259" key="7">
    <source>
        <dbReference type="PROSITE" id="PS50815"/>
    </source>
</evidence>
<dbReference type="AlphaFoldDB" id="R7VCY9"/>
<keyword evidence="6" id="KW-0812">Transmembrane</keyword>
<dbReference type="Gene3D" id="3.30.900.10">
    <property type="entry name" value="HORMA domain"/>
    <property type="match status" value="1"/>
</dbReference>
<evidence type="ECO:0000256" key="1">
    <source>
        <dbReference type="ARBA" id="ARBA00004123"/>
    </source>
</evidence>
<evidence type="ECO:0000256" key="2">
    <source>
        <dbReference type="ARBA" id="ARBA00004286"/>
    </source>
</evidence>